<reference evidence="3" key="1">
    <citation type="submission" date="2016-10" db="EMBL/GenBank/DDBJ databases">
        <authorList>
            <person name="Varghese N."/>
            <person name="Submissions S."/>
        </authorList>
    </citation>
    <scope>NUCLEOTIDE SEQUENCE [LARGE SCALE GENOMIC DNA]</scope>
    <source>
        <strain evidence="3">ATCC 25963</strain>
    </source>
</reference>
<dbReference type="InterPro" id="IPR036291">
    <property type="entry name" value="NAD(P)-bd_dom_sf"/>
</dbReference>
<gene>
    <name evidence="2" type="ORF">SAMN02745121_05172</name>
</gene>
<dbReference type="Gene3D" id="3.40.50.720">
    <property type="entry name" value="NAD(P)-binding Rossmann-like Domain"/>
    <property type="match status" value="1"/>
</dbReference>
<dbReference type="AlphaFoldDB" id="A0A1I2CJN0"/>
<dbReference type="InterPro" id="IPR028939">
    <property type="entry name" value="P5C_Rdtase_cat_N"/>
</dbReference>
<evidence type="ECO:0000313" key="2">
    <source>
        <dbReference type="EMBL" id="SFE68345.1"/>
    </source>
</evidence>
<dbReference type="Pfam" id="PF03807">
    <property type="entry name" value="F420_oxidored"/>
    <property type="match status" value="1"/>
</dbReference>
<evidence type="ECO:0000313" key="3">
    <source>
        <dbReference type="Proteomes" id="UP000199400"/>
    </source>
</evidence>
<evidence type="ECO:0000259" key="1">
    <source>
        <dbReference type="Pfam" id="PF03807"/>
    </source>
</evidence>
<accession>A0A1I2CJN0</accession>
<keyword evidence="3" id="KW-1185">Reference proteome</keyword>
<dbReference type="EMBL" id="FOMX01000017">
    <property type="protein sequence ID" value="SFE68345.1"/>
    <property type="molecule type" value="Genomic_DNA"/>
</dbReference>
<protein>
    <submittedName>
        <fullName evidence="2">NADP oxidoreductase coenzyme F420-dependent</fullName>
    </submittedName>
</protein>
<dbReference type="Proteomes" id="UP000199400">
    <property type="component" value="Unassembled WGS sequence"/>
</dbReference>
<feature type="domain" description="Pyrroline-5-carboxylate reductase catalytic N-terminal" evidence="1">
    <location>
        <begin position="3"/>
        <end position="93"/>
    </location>
</feature>
<dbReference type="STRING" id="54.SAMN02745121_05172"/>
<dbReference type="SUPFAM" id="SSF51735">
    <property type="entry name" value="NAD(P)-binding Rossmann-fold domains"/>
    <property type="match status" value="1"/>
</dbReference>
<sequence>MDIGIIGSGHIGGTLTRRLRGLGHPVTVANSRGPASLAALAAETGATAGTVHEAARARDLVIVTIPQRAVPSLPRDLFAATPASTAVVDTGNYYPSCGTAGSPRSTPG</sequence>
<name>A0A1I2CJN0_9BACT</name>
<organism evidence="2 3">
    <name type="scientific">Nannocystis exedens</name>
    <dbReference type="NCBI Taxonomy" id="54"/>
    <lineage>
        <taxon>Bacteria</taxon>
        <taxon>Pseudomonadati</taxon>
        <taxon>Myxococcota</taxon>
        <taxon>Polyangia</taxon>
        <taxon>Nannocystales</taxon>
        <taxon>Nannocystaceae</taxon>
        <taxon>Nannocystis</taxon>
    </lineage>
</organism>
<proteinExistence type="predicted"/>